<dbReference type="RefSeq" id="WP_011236887.1">
    <property type="nucleotide sequence ID" value="NC_006513.1"/>
</dbReference>
<dbReference type="OrthoDB" id="5412674at2"/>
<gene>
    <name evidence="1" type="primary">bssF</name>
    <name evidence="1" type="ORF">c2A307</name>
</gene>
<keyword evidence="2" id="KW-1185">Reference proteome</keyword>
<organism evidence="1 2">
    <name type="scientific">Aromatoleum aromaticum (strain DSM 19018 / LMG 30748 / EbN1)</name>
    <name type="common">Azoarcus sp. (strain EbN1)</name>
    <dbReference type="NCBI Taxonomy" id="76114"/>
    <lineage>
        <taxon>Bacteria</taxon>
        <taxon>Pseudomonadati</taxon>
        <taxon>Pseudomonadota</taxon>
        <taxon>Betaproteobacteria</taxon>
        <taxon>Rhodocyclales</taxon>
        <taxon>Rhodocyclaceae</taxon>
        <taxon>Aromatoleum</taxon>
    </lineage>
</organism>
<name>Q5P699_AROAE</name>
<accession>Q5P699</accession>
<dbReference type="SUPFAM" id="SSF53300">
    <property type="entry name" value="vWA-like"/>
    <property type="match status" value="1"/>
</dbReference>
<dbReference type="HOGENOM" id="CLU_478796_0_0_4"/>
<dbReference type="EMBL" id="CR555306">
    <property type="protein sequence ID" value="CAI07162.1"/>
    <property type="molecule type" value="Genomic_DNA"/>
</dbReference>
<dbReference type="Proteomes" id="UP000006552">
    <property type="component" value="Chromosome"/>
</dbReference>
<proteinExistence type="predicted"/>
<dbReference type="AlphaFoldDB" id="Q5P699"/>
<dbReference type="KEGG" id="eba:c2A307"/>
<evidence type="ECO:0000313" key="2">
    <source>
        <dbReference type="Proteomes" id="UP000006552"/>
    </source>
</evidence>
<dbReference type="eggNOG" id="COG2304">
    <property type="taxonomic scope" value="Bacteria"/>
</dbReference>
<dbReference type="InterPro" id="IPR036465">
    <property type="entry name" value="vWFA_dom_sf"/>
</dbReference>
<reference evidence="1 2" key="1">
    <citation type="journal article" date="2005" name="Arch. Microbiol.">
        <title>The genome sequence of an anaerobic aromatic-degrading denitrifying bacterium, strain EbN1.</title>
        <authorList>
            <person name="Rabus R."/>
            <person name="Kube M."/>
            <person name="Heider J."/>
            <person name="Beck A."/>
            <person name="Heitmann K."/>
            <person name="Widdel F."/>
            <person name="Reinhardt R."/>
        </authorList>
    </citation>
    <scope>NUCLEOTIDE SEQUENCE [LARGE SCALE GENOMIC DNA]</scope>
    <source>
        <strain evidence="1 2">EbN1</strain>
    </source>
</reference>
<sequence length="568" mass="63633">MPSTPASPVIERFEIPGAEGHSEFWRRDRSPIEPLELAKLLRALRKVAAFVGRNTGDIIWSGMAEDGSGTIAIDPSPVLGCYPVPAALTDLMVGITAHEATLRTEWSARVHELAHARLEPPPQYEYKFRLFVDLCEAVYVDNLANRNVLGRYTEIARRWRVENNARKLLSPPTLSELLHLWWVFATNGDAERYRTRWLDPWLEGLLDRAAFDKFYREPLEQLATLVPALREQCPAIPGIAERVEFRVERYLALWKTLLPRVRFWIGDSGDRFMVPAECDDDAATEDAERKAVKATIVSYAKLIERALPAKNRDLTGQVLDNVMNAEGVVRIEGSDILMPAQNLVDAVLRRKLERVVRSAAQRTAAFNRGLTSGKIHSRRLYRAHTTGTVFQEKKNEFDLRNDVVLLVDATGSMADPAKWNQAETLFQTLFMAIHAYAKNARLFAYNEARGACRISELFRGGRMHTVLPQGKTASGEAIIATVLASPSRARRRIVVHITDGASNWGCGVAEAIAFCRRRNIGLLTLGMGCSPAAKQSLRDEYGKLVQFVDDPGELPPLLASLLNYDARH</sequence>
<dbReference type="Gene3D" id="3.40.50.410">
    <property type="entry name" value="von Willebrand factor, type A domain"/>
    <property type="match status" value="1"/>
</dbReference>
<dbReference type="STRING" id="76114.c2A307"/>
<evidence type="ECO:0008006" key="3">
    <source>
        <dbReference type="Google" id="ProtNLM"/>
    </source>
</evidence>
<evidence type="ECO:0000313" key="1">
    <source>
        <dbReference type="EMBL" id="CAI07162.1"/>
    </source>
</evidence>
<dbReference type="CDD" id="cd00198">
    <property type="entry name" value="vWFA"/>
    <property type="match status" value="1"/>
</dbReference>
<protein>
    <recommendedName>
        <fullName evidence="3">VWFA domain-containing protein</fullName>
    </recommendedName>
</protein>